<dbReference type="RefSeq" id="WP_125293848.1">
    <property type="nucleotide sequence ID" value="NZ_CP100494.1"/>
</dbReference>
<dbReference type="EMBL" id="RHXB01000007">
    <property type="protein sequence ID" value="RSE25647.1"/>
    <property type="molecule type" value="Genomic_DNA"/>
</dbReference>
<keyword evidence="3 5" id="KW-0732">Signal</keyword>
<feature type="signal peptide" evidence="5">
    <location>
        <begin position="1"/>
        <end position="22"/>
    </location>
</feature>
<reference evidence="7 10" key="2">
    <citation type="submission" date="2023-10" db="EMBL/GenBank/DDBJ databases">
        <authorList>
            <person name="Dale J."/>
        </authorList>
    </citation>
    <scope>NUCLEOTIDE SEQUENCE [LARGE SCALE GENOMIC DNA]</scope>
    <source>
        <strain evidence="7 10">2023EL-00970</strain>
    </source>
</reference>
<feature type="chain" id="PRO_5018732293" evidence="5">
    <location>
        <begin position="23"/>
        <end position="192"/>
    </location>
</feature>
<accession>A0A3R9GQW5</accession>
<gene>
    <name evidence="8" type="ORF">EGT71_11995</name>
    <name evidence="7" type="ORF">R4P48_09790</name>
</gene>
<name>A0A3R9GQW5_9ENTR</name>
<reference evidence="8 9" key="1">
    <citation type="submission" date="2018-10" db="EMBL/GenBank/DDBJ databases">
        <title>Transmission dynamics of multidrug resistant bacteria on intensive care unit surfaces.</title>
        <authorList>
            <person name="D'Souza A.W."/>
            <person name="Potter R.F."/>
            <person name="Wallace M."/>
            <person name="Shupe A."/>
            <person name="Patel S."/>
            <person name="Sun S."/>
            <person name="Gul D."/>
            <person name="Kwon J.H."/>
            <person name="Andleeb S."/>
            <person name="Burnham C.-A.D."/>
            <person name="Dantas G."/>
        </authorList>
    </citation>
    <scope>NUCLEOTIDE SEQUENCE [LARGE SCALE GENOMIC DNA]</scope>
    <source>
        <strain evidence="8 9">AS_373</strain>
    </source>
</reference>
<dbReference type="PANTHER" id="PTHR33420:SF12">
    <property type="entry name" value="FIMBRIN-LIKE PROTEIN FIMI-RELATED"/>
    <property type="match status" value="1"/>
</dbReference>
<organism evidence="8 9">
    <name type="scientific">Atlantibacter subterraneus</name>
    <dbReference type="NCBI Taxonomy" id="255519"/>
    <lineage>
        <taxon>Bacteria</taxon>
        <taxon>Pseudomonadati</taxon>
        <taxon>Pseudomonadota</taxon>
        <taxon>Gammaproteobacteria</taxon>
        <taxon>Enterobacterales</taxon>
        <taxon>Enterobacteriaceae</taxon>
        <taxon>Atlantibacter</taxon>
    </lineage>
</organism>
<feature type="domain" description="Fimbrial-type adhesion" evidence="6">
    <location>
        <begin position="28"/>
        <end position="191"/>
    </location>
</feature>
<evidence type="ECO:0000259" key="6">
    <source>
        <dbReference type="Pfam" id="PF00419"/>
    </source>
</evidence>
<dbReference type="PANTHER" id="PTHR33420">
    <property type="entry name" value="FIMBRIAL SUBUNIT ELFA-RELATED"/>
    <property type="match status" value="1"/>
</dbReference>
<evidence type="ECO:0000313" key="10">
    <source>
        <dbReference type="Proteomes" id="UP001187066"/>
    </source>
</evidence>
<comment type="subcellular location">
    <subcellularLocation>
        <location evidence="1">Fimbrium</location>
    </subcellularLocation>
</comment>
<proteinExistence type="inferred from homology"/>
<evidence type="ECO:0000256" key="1">
    <source>
        <dbReference type="ARBA" id="ARBA00004561"/>
    </source>
</evidence>
<comment type="caution">
    <text evidence="8">The sequence shown here is derived from an EMBL/GenBank/DDBJ whole genome shotgun (WGS) entry which is preliminary data.</text>
</comment>
<comment type="similarity">
    <text evidence="2">Belongs to the fimbrial protein family.</text>
</comment>
<dbReference type="GeneID" id="84664190"/>
<keyword evidence="10" id="KW-1185">Reference proteome</keyword>
<keyword evidence="4" id="KW-0281">Fimbrium</keyword>
<dbReference type="Pfam" id="PF00419">
    <property type="entry name" value="Fimbrial"/>
    <property type="match status" value="1"/>
</dbReference>
<protein>
    <submittedName>
        <fullName evidence="7">Fimbrial protein</fullName>
    </submittedName>
</protein>
<dbReference type="Proteomes" id="UP000275331">
    <property type="component" value="Unassembled WGS sequence"/>
</dbReference>
<dbReference type="InterPro" id="IPR008966">
    <property type="entry name" value="Adhesion_dom_sf"/>
</dbReference>
<evidence type="ECO:0000313" key="9">
    <source>
        <dbReference type="Proteomes" id="UP000275331"/>
    </source>
</evidence>
<dbReference type="InterPro" id="IPR050263">
    <property type="entry name" value="Bact_Fimbrial_Adh_Pro"/>
</dbReference>
<dbReference type="GO" id="GO:0009289">
    <property type="term" value="C:pilus"/>
    <property type="evidence" value="ECO:0007669"/>
    <property type="project" value="UniProtKB-SubCell"/>
</dbReference>
<dbReference type="SUPFAM" id="SSF49401">
    <property type="entry name" value="Bacterial adhesins"/>
    <property type="match status" value="1"/>
</dbReference>
<dbReference type="EMBL" id="JAWLOF010000005">
    <property type="protein sequence ID" value="MDV7022965.1"/>
    <property type="molecule type" value="Genomic_DNA"/>
</dbReference>
<evidence type="ECO:0000313" key="8">
    <source>
        <dbReference type="EMBL" id="RSE25647.1"/>
    </source>
</evidence>
<dbReference type="OrthoDB" id="6522787at2"/>
<evidence type="ECO:0000256" key="2">
    <source>
        <dbReference type="ARBA" id="ARBA00006671"/>
    </source>
</evidence>
<dbReference type="InterPro" id="IPR000259">
    <property type="entry name" value="Adhesion_dom_fimbrial"/>
</dbReference>
<dbReference type="Gene3D" id="2.60.40.1090">
    <property type="entry name" value="Fimbrial-type adhesion domain"/>
    <property type="match status" value="1"/>
</dbReference>
<sequence length="192" mass="19764">MKKLTLVALTAFAAISSFTAEAKDGQFHFRGQITTAPCGVIVPNGGYVQMNEWATSELKQDTATTLQGRSVPFSIQLVDCDTSVTTKTVTTTFTGPLAGINGAFAVSSLGNDSQFGGDNRQAGQPATATGVGLKLFNADNTALNAGAASTAVTFTPQTTLSFQAAYVYTGASASAATAGYADSDVDFTLNYL</sequence>
<evidence type="ECO:0000256" key="3">
    <source>
        <dbReference type="ARBA" id="ARBA00022729"/>
    </source>
</evidence>
<dbReference type="Proteomes" id="UP001187066">
    <property type="component" value="Unassembled WGS sequence"/>
</dbReference>
<dbReference type="InterPro" id="IPR036937">
    <property type="entry name" value="Adhesion_dom_fimbrial_sf"/>
</dbReference>
<evidence type="ECO:0000256" key="5">
    <source>
        <dbReference type="SAM" id="SignalP"/>
    </source>
</evidence>
<evidence type="ECO:0000313" key="7">
    <source>
        <dbReference type="EMBL" id="MDV7022965.1"/>
    </source>
</evidence>
<dbReference type="GO" id="GO:0043709">
    <property type="term" value="P:cell adhesion involved in single-species biofilm formation"/>
    <property type="evidence" value="ECO:0007669"/>
    <property type="project" value="TreeGrafter"/>
</dbReference>
<evidence type="ECO:0000256" key="4">
    <source>
        <dbReference type="ARBA" id="ARBA00023263"/>
    </source>
</evidence>
<dbReference type="AlphaFoldDB" id="A0A3R9GQW5"/>